<feature type="transmembrane region" description="Helical" evidence="1">
    <location>
        <begin position="24"/>
        <end position="42"/>
    </location>
</feature>
<dbReference type="InterPro" id="IPR007690">
    <property type="entry name" value="T2SS_GspM"/>
</dbReference>
<keyword evidence="1" id="KW-0812">Transmembrane</keyword>
<dbReference type="Proteomes" id="UP000663570">
    <property type="component" value="Chromosome"/>
</dbReference>
<dbReference type="Pfam" id="PF04612">
    <property type="entry name" value="T2SSM"/>
    <property type="match status" value="1"/>
</dbReference>
<accession>A0ABX7M5S2</accession>
<dbReference type="RefSeq" id="WP_172197731.1">
    <property type="nucleotide sequence ID" value="NZ_CP071060.1"/>
</dbReference>
<reference evidence="2 3" key="1">
    <citation type="submission" date="2021-02" db="EMBL/GenBank/DDBJ databases">
        <title>Niveibacterium changnyeongensis HC41.</title>
        <authorList>
            <person name="Kang M."/>
        </authorList>
    </citation>
    <scope>NUCLEOTIDE SEQUENCE [LARGE SCALE GENOMIC DNA]</scope>
    <source>
        <strain evidence="2 3">HC41</strain>
    </source>
</reference>
<proteinExistence type="predicted"/>
<sequence length="164" mass="17510">MNALQAKLQEARAWWSGLVPRERALVAAMVAVLGIAAIWSLADWTQAERKRLARALPQAKARLAAMRDDAAEVQRLQRMQARPAVPPASLAEPLQASARARGLTMDVRVDGGGVHAKGGGSFDLIVEWLAEAQRDHGLGVARLITNRGPNGVAIEADLQPSGAQ</sequence>
<evidence type="ECO:0000256" key="1">
    <source>
        <dbReference type="SAM" id="Phobius"/>
    </source>
</evidence>
<evidence type="ECO:0000313" key="3">
    <source>
        <dbReference type="Proteomes" id="UP000663570"/>
    </source>
</evidence>
<keyword evidence="1" id="KW-1133">Transmembrane helix</keyword>
<dbReference type="EMBL" id="CP071060">
    <property type="protein sequence ID" value="QSI75805.1"/>
    <property type="molecule type" value="Genomic_DNA"/>
</dbReference>
<evidence type="ECO:0000313" key="2">
    <source>
        <dbReference type="EMBL" id="QSI75805.1"/>
    </source>
</evidence>
<name>A0ABX7M5S2_9RHOO</name>
<gene>
    <name evidence="2" type="ORF">JY500_15115</name>
</gene>
<protein>
    <submittedName>
        <fullName evidence="2">Type II secretion system protein M</fullName>
    </submittedName>
</protein>
<keyword evidence="3" id="KW-1185">Reference proteome</keyword>
<keyword evidence="1" id="KW-0472">Membrane</keyword>
<organism evidence="2 3">
    <name type="scientific">Niveibacterium microcysteis</name>
    <dbReference type="NCBI Taxonomy" id="2811415"/>
    <lineage>
        <taxon>Bacteria</taxon>
        <taxon>Pseudomonadati</taxon>
        <taxon>Pseudomonadota</taxon>
        <taxon>Betaproteobacteria</taxon>
        <taxon>Rhodocyclales</taxon>
        <taxon>Rhodocyclaceae</taxon>
        <taxon>Niveibacterium</taxon>
    </lineage>
</organism>